<accession>A0A291RUL4</accession>
<dbReference type="KEGG" id="ntp:CRH09_36855"/>
<gene>
    <name evidence="1" type="ORF">CRH09_36855</name>
</gene>
<organism evidence="1 2">
    <name type="scientific">Nocardia terpenica</name>
    <dbReference type="NCBI Taxonomy" id="455432"/>
    <lineage>
        <taxon>Bacteria</taxon>
        <taxon>Bacillati</taxon>
        <taxon>Actinomycetota</taxon>
        <taxon>Actinomycetes</taxon>
        <taxon>Mycobacteriales</taxon>
        <taxon>Nocardiaceae</taxon>
        <taxon>Nocardia</taxon>
    </lineage>
</organism>
<evidence type="ECO:0000313" key="2">
    <source>
        <dbReference type="Proteomes" id="UP000221961"/>
    </source>
</evidence>
<name>A0A291RUL4_9NOCA</name>
<dbReference type="InterPro" id="IPR017642">
    <property type="entry name" value="DNA_S_mod_DndB"/>
</dbReference>
<reference evidence="1 2" key="1">
    <citation type="submission" date="2017-10" db="EMBL/GenBank/DDBJ databases">
        <title>Comparative genomics between pathogenic Norcardia.</title>
        <authorList>
            <person name="Zeng L."/>
        </authorList>
    </citation>
    <scope>NUCLEOTIDE SEQUENCE [LARGE SCALE GENOMIC DNA]</scope>
    <source>
        <strain evidence="1 2">NC_YFY_NT001</strain>
    </source>
</reference>
<sequence>MALVRKVEVAGGEELELPLEISNIGLVDDAGGEHIECQMTGSLIVDLYRSQLLKLTGNIRPAHNQDRLLGKTKTKVNKWTAELLRNEAIIGNISMRLDPTRSKHQIWEDDETGQTMLTIESGELDCAVDSLSRIRAILAAADNPLGSFDLKTRFQVRIWLLDNDGAKKVATIYNTRGDKVNDSTAKYAYSESKEQELARRLVNGSKHLGQDNIEVLANSVSASSHKLTAFNTISKAIETSWKGGPVTTADVEAQSSWLISAWDSLVEIRGEYGKLSTPARQKQRKQNICSTAVVIYGLIGAMSTMYAEHIDPGEAFQQLGPIDGEQDVFDWENPIWTKAGVVTPTGSGTAALTTRNSFPARRAATRVLKEVLGLDSDTDD</sequence>
<dbReference type="Pfam" id="PF14072">
    <property type="entry name" value="DndB"/>
    <property type="match status" value="1"/>
</dbReference>
<evidence type="ECO:0000313" key="1">
    <source>
        <dbReference type="EMBL" id="ATL70932.1"/>
    </source>
</evidence>
<dbReference type="Proteomes" id="UP000221961">
    <property type="component" value="Chromosome"/>
</dbReference>
<proteinExistence type="predicted"/>
<dbReference type="EMBL" id="CP023778">
    <property type="protein sequence ID" value="ATL70932.1"/>
    <property type="molecule type" value="Genomic_DNA"/>
</dbReference>
<protein>
    <submittedName>
        <fullName evidence="1">Uncharacterized protein</fullName>
    </submittedName>
</protein>
<dbReference type="AlphaFoldDB" id="A0A291RUL4"/>
<dbReference type="RefSeq" id="WP_098697857.1">
    <property type="nucleotide sequence ID" value="NZ_CP023778.1"/>
</dbReference>
<dbReference type="GeneID" id="88362821"/>